<protein>
    <submittedName>
        <fullName evidence="1">Uncharacterized protein</fullName>
    </submittedName>
</protein>
<keyword evidence="2" id="KW-1185">Reference proteome</keyword>
<organism evidence="1 2">
    <name type="scientific">Parvicella tangerina</name>
    <dbReference type="NCBI Taxonomy" id="2829795"/>
    <lineage>
        <taxon>Bacteria</taxon>
        <taxon>Pseudomonadati</taxon>
        <taxon>Bacteroidota</taxon>
        <taxon>Flavobacteriia</taxon>
        <taxon>Flavobacteriales</taxon>
        <taxon>Parvicellaceae</taxon>
        <taxon>Parvicella</taxon>
    </lineage>
</organism>
<dbReference type="EMBL" id="OU015584">
    <property type="protein sequence ID" value="CAG5087292.1"/>
    <property type="molecule type" value="Genomic_DNA"/>
</dbReference>
<evidence type="ECO:0000313" key="2">
    <source>
        <dbReference type="Proteomes" id="UP000683507"/>
    </source>
</evidence>
<sequence>MVVMTTVSMISFAQLEAKKVSVVPNEISTFSGDLSKGEKVDDLSWASTSSNACFPGTQNKKFRGNHVLYQFEIPPYSEVTIKLIPKDKKANFSLYGYQVGTTNFSTPPNLSSCVSCEADHKWDYPKKGKTQDHTRSIFFNSIKNPYNIFIGVAGADGLSSGEFTVEIDLKSKVDESDKQEKLKIYSAESVKGKTLAYAGDLSDGTRVYDLSWAANSSVACFPGTQNTKFNGNHVLYVTEIPPHSKMKITVIPENKGDNMSIYAYQDGTTSKAYPPNLNSCVSCEAEHKWDYPKKGKKQDHTRTVELNAINNPYRVVIGVAGADGLAEGKFRIQIQVTDY</sequence>
<dbReference type="Proteomes" id="UP000683507">
    <property type="component" value="Chromosome"/>
</dbReference>
<dbReference type="AlphaFoldDB" id="A0A916NDR6"/>
<gene>
    <name evidence="1" type="ORF">CRYO30217_03444</name>
</gene>
<name>A0A916NDR6_9FLAO</name>
<accession>A0A916NDR6</accession>
<evidence type="ECO:0000313" key="1">
    <source>
        <dbReference type="EMBL" id="CAG5087292.1"/>
    </source>
</evidence>
<proteinExistence type="predicted"/>
<reference evidence="1" key="1">
    <citation type="submission" date="2021-04" db="EMBL/GenBank/DDBJ databases">
        <authorList>
            <person name="Rodrigo-Torres L."/>
            <person name="Arahal R. D."/>
            <person name="Lucena T."/>
        </authorList>
    </citation>
    <scope>NUCLEOTIDE SEQUENCE</scope>
    <source>
        <strain evidence="1">AS29M-1</strain>
    </source>
</reference>
<dbReference type="KEGG" id="ptan:CRYO30217_03444"/>